<proteinExistence type="predicted"/>
<accession>A0ABN9Z471</accession>
<evidence type="ECO:0000313" key="2">
    <source>
        <dbReference type="Proteomes" id="UP001314169"/>
    </source>
</evidence>
<gene>
    <name evidence="1" type="ORF">MPIPNATIZW_LOCUS1434</name>
</gene>
<evidence type="ECO:0000313" key="1">
    <source>
        <dbReference type="EMBL" id="CAK6433128.1"/>
    </source>
</evidence>
<dbReference type="EMBL" id="OY882858">
    <property type="protein sequence ID" value="CAK6433128.1"/>
    <property type="molecule type" value="Genomic_DNA"/>
</dbReference>
<dbReference type="Proteomes" id="UP001314169">
    <property type="component" value="Chromosome 1"/>
</dbReference>
<organism evidence="1 2">
    <name type="scientific">Pipistrellus nathusii</name>
    <name type="common">Nathusius' pipistrelle</name>
    <dbReference type="NCBI Taxonomy" id="59473"/>
    <lineage>
        <taxon>Eukaryota</taxon>
        <taxon>Metazoa</taxon>
        <taxon>Chordata</taxon>
        <taxon>Craniata</taxon>
        <taxon>Vertebrata</taxon>
        <taxon>Euteleostomi</taxon>
        <taxon>Mammalia</taxon>
        <taxon>Eutheria</taxon>
        <taxon>Laurasiatheria</taxon>
        <taxon>Chiroptera</taxon>
        <taxon>Yangochiroptera</taxon>
        <taxon>Vespertilionidae</taxon>
        <taxon>Pipistrellus</taxon>
    </lineage>
</organism>
<sequence length="104" mass="11959">MLLCSYGDANKARALPHIKKKIANFLSHCCASIHVYTVAYLVQREDIIGEIFWKLTPCIQNGTELLNAWIQNAWKNKKLITSHLHNFNSTKFGRGTTFKWSRPP</sequence>
<name>A0ABN9Z471_PIPNA</name>
<reference evidence="1" key="1">
    <citation type="submission" date="2023-12" db="EMBL/GenBank/DDBJ databases">
        <authorList>
            <person name="Brown T."/>
        </authorList>
    </citation>
    <scope>NUCLEOTIDE SEQUENCE</scope>
</reference>
<protein>
    <recommendedName>
        <fullName evidence="3">Transposase</fullName>
    </recommendedName>
</protein>
<keyword evidence="2" id="KW-1185">Reference proteome</keyword>
<evidence type="ECO:0008006" key="3">
    <source>
        <dbReference type="Google" id="ProtNLM"/>
    </source>
</evidence>